<evidence type="ECO:0000256" key="11">
    <source>
        <dbReference type="ARBA" id="ARBA00023014"/>
    </source>
</evidence>
<evidence type="ECO:0000256" key="16">
    <source>
        <dbReference type="ARBA" id="ARBA00049360"/>
    </source>
</evidence>
<keyword evidence="6" id="KW-0227">DNA damage</keyword>
<feature type="region of interest" description="Disordered" evidence="18">
    <location>
        <begin position="1395"/>
        <end position="1499"/>
    </location>
</feature>
<dbReference type="InterPro" id="IPR014013">
    <property type="entry name" value="Helic_SF1/SF2_ATP-bd_DinG/Rad3"/>
</dbReference>
<keyword evidence="9" id="KW-0067">ATP-binding</keyword>
<comment type="caution">
    <text evidence="20">The sequence shown here is derived from an EMBL/GenBank/DDBJ whole genome shotgun (WGS) entry which is preliminary data.</text>
</comment>
<feature type="region of interest" description="Disordered" evidence="18">
    <location>
        <begin position="58"/>
        <end position="85"/>
    </location>
</feature>
<protein>
    <recommendedName>
        <fullName evidence="17">Regulator of telomere elongation helicase 1 homolog</fullName>
    </recommendedName>
</protein>
<dbReference type="InterPro" id="IPR013083">
    <property type="entry name" value="Znf_RING/FYVE/PHD"/>
</dbReference>
<evidence type="ECO:0000256" key="9">
    <source>
        <dbReference type="ARBA" id="ARBA00022840"/>
    </source>
</evidence>
<comment type="catalytic activity">
    <reaction evidence="16">
        <text>ATP + H2O = ADP + phosphate + H(+)</text>
        <dbReference type="Rhea" id="RHEA:13065"/>
        <dbReference type="ChEBI" id="CHEBI:15377"/>
        <dbReference type="ChEBI" id="CHEBI:15378"/>
        <dbReference type="ChEBI" id="CHEBI:30616"/>
        <dbReference type="ChEBI" id="CHEBI:43474"/>
        <dbReference type="ChEBI" id="CHEBI:456216"/>
    </reaction>
</comment>
<dbReference type="InterPro" id="IPR045028">
    <property type="entry name" value="DinG/Rad3-like"/>
</dbReference>
<feature type="compositionally biased region" description="Polar residues" evidence="18">
    <location>
        <begin position="1460"/>
        <end position="1471"/>
    </location>
</feature>
<keyword evidence="11" id="KW-0411">Iron-sulfur</keyword>
<evidence type="ECO:0000256" key="15">
    <source>
        <dbReference type="ARBA" id="ARBA00023242"/>
    </source>
</evidence>
<feature type="region of interest" description="Disordered" evidence="18">
    <location>
        <begin position="909"/>
        <end position="940"/>
    </location>
</feature>
<keyword evidence="5" id="KW-0547">Nucleotide-binding</keyword>
<evidence type="ECO:0000256" key="3">
    <source>
        <dbReference type="ARBA" id="ARBA00022485"/>
    </source>
</evidence>
<evidence type="ECO:0000256" key="4">
    <source>
        <dbReference type="ARBA" id="ARBA00022723"/>
    </source>
</evidence>
<dbReference type="GO" id="GO:0016818">
    <property type="term" value="F:hydrolase activity, acting on acid anhydrides, in phosphorus-containing anhydrides"/>
    <property type="evidence" value="ECO:0007669"/>
    <property type="project" value="InterPro"/>
</dbReference>
<gene>
    <name evidence="20" type="ORF">CEUSTIGMA_g5475.t1</name>
</gene>
<feature type="compositionally biased region" description="Polar residues" evidence="18">
    <location>
        <begin position="1050"/>
        <end position="1071"/>
    </location>
</feature>
<reference evidence="20 21" key="1">
    <citation type="submission" date="2017-08" db="EMBL/GenBank/DDBJ databases">
        <title>Acidophilic green algal genome provides insights into adaptation to an acidic environment.</title>
        <authorList>
            <person name="Hirooka S."/>
            <person name="Hirose Y."/>
            <person name="Kanesaki Y."/>
            <person name="Higuchi S."/>
            <person name="Fujiwara T."/>
            <person name="Onuma R."/>
            <person name="Era A."/>
            <person name="Ohbayashi R."/>
            <person name="Uzuka A."/>
            <person name="Nozaki H."/>
            <person name="Yoshikawa H."/>
            <person name="Miyagishima S.Y."/>
        </authorList>
    </citation>
    <scope>NUCLEOTIDE SEQUENCE [LARGE SCALE GENOMIC DNA]</scope>
    <source>
        <strain evidence="20 21">NIES-2499</strain>
    </source>
</reference>
<evidence type="ECO:0000256" key="6">
    <source>
        <dbReference type="ARBA" id="ARBA00022763"/>
    </source>
</evidence>
<dbReference type="GO" id="GO:0005524">
    <property type="term" value="F:ATP binding"/>
    <property type="evidence" value="ECO:0007669"/>
    <property type="project" value="UniProtKB-KW"/>
</dbReference>
<dbReference type="Gene3D" id="3.40.50.300">
    <property type="entry name" value="P-loop containing nucleotide triphosphate hydrolases"/>
    <property type="match status" value="3"/>
</dbReference>
<evidence type="ECO:0000256" key="14">
    <source>
        <dbReference type="ARBA" id="ARBA00023235"/>
    </source>
</evidence>
<dbReference type="SMART" id="SM00488">
    <property type="entry name" value="DEXDc2"/>
    <property type="match status" value="1"/>
</dbReference>
<dbReference type="GO" id="GO:0010569">
    <property type="term" value="P:regulation of double-strand break repair via homologous recombination"/>
    <property type="evidence" value="ECO:0007669"/>
    <property type="project" value="TreeGrafter"/>
</dbReference>
<evidence type="ECO:0000313" key="20">
    <source>
        <dbReference type="EMBL" id="GAX78033.1"/>
    </source>
</evidence>
<keyword evidence="7" id="KW-0378">Hydrolase</keyword>
<dbReference type="GO" id="GO:0051539">
    <property type="term" value="F:4 iron, 4 sulfur cluster binding"/>
    <property type="evidence" value="ECO:0007669"/>
    <property type="project" value="UniProtKB-KW"/>
</dbReference>
<dbReference type="InterPro" id="IPR057498">
    <property type="entry name" value="Rtel1_ARCH"/>
</dbReference>
<keyword evidence="14" id="KW-0413">Isomerase</keyword>
<comment type="similarity">
    <text evidence="2">Belongs to the helicase family. RAD3/XPD subfamily.</text>
</comment>
<dbReference type="GO" id="GO:0003678">
    <property type="term" value="F:DNA helicase activity"/>
    <property type="evidence" value="ECO:0007669"/>
    <property type="project" value="InterPro"/>
</dbReference>
<dbReference type="OrthoDB" id="19182at2759"/>
<evidence type="ECO:0000256" key="10">
    <source>
        <dbReference type="ARBA" id="ARBA00023004"/>
    </source>
</evidence>
<dbReference type="InterPro" id="IPR006555">
    <property type="entry name" value="ATP-dep_Helicase_C"/>
</dbReference>
<dbReference type="Gene3D" id="1.20.1160.20">
    <property type="match status" value="1"/>
</dbReference>
<comment type="subcellular location">
    <subcellularLocation>
        <location evidence="1">Nucleus</location>
    </subcellularLocation>
</comment>
<dbReference type="InterPro" id="IPR006554">
    <property type="entry name" value="Helicase-like_DEXD_c2"/>
</dbReference>
<evidence type="ECO:0000256" key="12">
    <source>
        <dbReference type="ARBA" id="ARBA00023125"/>
    </source>
</evidence>
<dbReference type="GO" id="GO:0090657">
    <property type="term" value="P:telomeric loop disassembly"/>
    <property type="evidence" value="ECO:0007669"/>
    <property type="project" value="TreeGrafter"/>
</dbReference>
<dbReference type="GO" id="GO:0006281">
    <property type="term" value="P:DNA repair"/>
    <property type="evidence" value="ECO:0007669"/>
    <property type="project" value="UniProtKB-KW"/>
</dbReference>
<evidence type="ECO:0000256" key="13">
    <source>
        <dbReference type="ARBA" id="ARBA00023204"/>
    </source>
</evidence>
<dbReference type="STRING" id="1157962.A0A250X4M9"/>
<evidence type="ECO:0000256" key="2">
    <source>
        <dbReference type="ARBA" id="ARBA00009146"/>
    </source>
</evidence>
<keyword evidence="3" id="KW-0004">4Fe-4S</keyword>
<dbReference type="Pfam" id="PF23109">
    <property type="entry name" value="ARCH_RTEL1"/>
    <property type="match status" value="1"/>
</dbReference>
<accession>A0A250X4M9</accession>
<dbReference type="PROSITE" id="PS51193">
    <property type="entry name" value="HELICASE_ATP_BIND_2"/>
    <property type="match status" value="1"/>
</dbReference>
<dbReference type="InterPro" id="IPR027417">
    <property type="entry name" value="P-loop_NTPase"/>
</dbReference>
<feature type="region of interest" description="Disordered" evidence="18">
    <location>
        <begin position="1050"/>
        <end position="1093"/>
    </location>
</feature>
<dbReference type="InterPro" id="IPR002464">
    <property type="entry name" value="DNA/RNA_helicase_DEAH_CS"/>
</dbReference>
<dbReference type="PANTHER" id="PTHR11472">
    <property type="entry name" value="DNA REPAIR DEAD HELICASE RAD3/XP-D SUBFAMILY MEMBER"/>
    <property type="match status" value="1"/>
</dbReference>
<organism evidence="20 21">
    <name type="scientific">Chlamydomonas eustigma</name>
    <dbReference type="NCBI Taxonomy" id="1157962"/>
    <lineage>
        <taxon>Eukaryota</taxon>
        <taxon>Viridiplantae</taxon>
        <taxon>Chlorophyta</taxon>
        <taxon>core chlorophytes</taxon>
        <taxon>Chlorophyceae</taxon>
        <taxon>CS clade</taxon>
        <taxon>Chlamydomonadales</taxon>
        <taxon>Chlamydomonadaceae</taxon>
        <taxon>Chlamydomonas</taxon>
    </lineage>
</organism>
<keyword evidence="8" id="KW-0347">Helicase</keyword>
<dbReference type="GO" id="GO:0046872">
    <property type="term" value="F:metal ion binding"/>
    <property type="evidence" value="ECO:0007669"/>
    <property type="project" value="UniProtKB-KW"/>
</dbReference>
<keyword evidence="21" id="KW-1185">Reference proteome</keyword>
<sequence length="1562" mass="168824">MSKVITALQEGSNALLESPTGTGKTLCLLCSTLAWRESLKGSASSLSTYSQHPESTTLLQASAPSIPTRRPVTVGGGPVLLGGNSVPEELQSMLQAERQMTNTANAGGTGGSAAATSNSSGSLPVIIYSSRTHSQLAQVIKELRNTSYSDRVKSTVLASRQQSCLHPKISKLSGGQANNGCKSLVSHKKCSWYNNLKYNRGKEWTTQVSGIPDIEDLVAVGKAHNVCPFYMSKDMSKEADIIFMPYNYLLDPNTRKALVDQVKWENAVIVFDEAHNVESVCSDASSFDITSKNLADAMQELKRCKEACLEQLERGTSLAMDAGGAAGAVMPVNYRQLASDLDLFQKVLKLMENALHALAEKLPLDGLTRPGAFMFQFLQGVKITEMTMPTLNSTIDMATEVLQAFDMEEGQTGASSKAHIAALQHLQSCLNLAFSTMDPVSGKPNAPPAHKGYRFHVRMEKSWGQDKLPTPTLSFWCFIPGMAFRMLRHLGLKSIILTSGTLAPLESFAHELQLPFPIRLQNPHIIKPSQVWVGVVPLGPSGHVLNSSYQSRDDVGYKDDLGNCIVNFARTVPDGLLVFFASYVVLEKCIEHWKAKGAPGSTWERIMRYKSPVVEPRDSALFPQAIEDYKTKLEDPGSGGAVFFAVCRGKVSEGLDFSDKAGRGVIITGIPFAMKTDAKVRLKREVLDEDVRAGREGLLGGYLSGEQWYVQQAMRAVNQAMGRVIRHRWDYGAVILADKRFSDGGSLGQISAWLKDYVVQHPNFGQAAASLTRFFKDKADFQVPPEYQSKLKQQSNTTSSAFQFVGAGSSTMLSATGRVQTNNLPGRARLLTDSAPAAVDVSGLLGITVAAGAAAAAVPVSKKQMEAGRSSRTQASGAAGRGLIDMLKQEQDLRHEISSDVARSRALEAPALRTGAGPQVTDKVEVHLPTERSQASTEGARAAKKLTVNVDNALAMVKSNSEQHINPLETVLLSLGREGGNVKSHPPSVAAGAVGSAAAVVAAAGAVAGSANAPLSHRTGVSAEEHLKGTGKGPYKSSFSALLGCQNAGSGTADLQGQRSSMESADRQNGSDVGPVHRSCQEPAGQTLTEGRPLNEHDEVLLWLRNPKLGSAADHHQLQQQRQGKEQQELVVDHEPQSADTESRAGGSHPGPSTSKPLVGPGSGTNAYRPVANDKENANIASSSSKGQQQQQQQQLQRRDPQAFMAQLKSELPTTLMTSVGALLTQYRQARDTQHFIEGITQLLKGSSTVHLLQGFVAFLPKADRVWFGEVVKTHVADSRRRDLQEPGQQLKGRLKSCELANKLGDVAEDKDGRRLNMHNLKPDPLHAVASTSNRVFQTGGTARDDQRVHFKVKLPQPDPSVHLRVQPVQPDPSVHLRVQPVQPDPSVHLRVQPAQPDLSDQQQRQPAAPVIHQQQLQRQRNPVPSNQQQQQRLQKPGLTDPRSASGQQVLSLKRPSEQLVPSGNIQGSHGNARDSTAESLPRSVMPGTNHETSAAKKARHWGPAGLACTICGQAPIKEPSEGPCKHVACSICWRTQVTRAFCCAICKRSVRQGQIMIKYYK</sequence>
<dbReference type="GO" id="GO:0045910">
    <property type="term" value="P:negative regulation of DNA recombination"/>
    <property type="evidence" value="ECO:0007669"/>
    <property type="project" value="TreeGrafter"/>
</dbReference>
<dbReference type="InterPro" id="IPR013020">
    <property type="entry name" value="Rad3/Chl1-like"/>
</dbReference>
<feature type="compositionally biased region" description="Low complexity" evidence="18">
    <location>
        <begin position="1418"/>
        <end position="1435"/>
    </location>
</feature>
<dbReference type="NCBIfam" id="TIGR00604">
    <property type="entry name" value="rad3"/>
    <property type="match status" value="1"/>
</dbReference>
<dbReference type="PANTHER" id="PTHR11472:SF34">
    <property type="entry name" value="REGULATOR OF TELOMERE ELONGATION HELICASE 1"/>
    <property type="match status" value="1"/>
</dbReference>
<feature type="region of interest" description="Disordered" evidence="18">
    <location>
        <begin position="860"/>
        <end position="882"/>
    </location>
</feature>
<feature type="region of interest" description="Disordered" evidence="18">
    <location>
        <begin position="1113"/>
        <end position="1201"/>
    </location>
</feature>
<dbReference type="Pfam" id="PF06733">
    <property type="entry name" value="DEAD_2"/>
    <property type="match status" value="1"/>
</dbReference>
<keyword evidence="13" id="KW-0234">DNA repair</keyword>
<keyword evidence="15" id="KW-0539">Nucleus</keyword>
<dbReference type="GO" id="GO:0003677">
    <property type="term" value="F:DNA binding"/>
    <property type="evidence" value="ECO:0007669"/>
    <property type="project" value="UniProtKB-KW"/>
</dbReference>
<dbReference type="EMBL" id="BEGY01000029">
    <property type="protein sequence ID" value="GAX78033.1"/>
    <property type="molecule type" value="Genomic_DNA"/>
</dbReference>
<evidence type="ECO:0000256" key="18">
    <source>
        <dbReference type="SAM" id="MobiDB-lite"/>
    </source>
</evidence>
<dbReference type="FunFam" id="3.40.50.300:FF:000431">
    <property type="entry name" value="Regulator of telomere elongation helicase 1"/>
    <property type="match status" value="1"/>
</dbReference>
<keyword evidence="12" id="KW-0238">DNA-binding</keyword>
<evidence type="ECO:0000256" key="17">
    <source>
        <dbReference type="ARBA" id="ARBA00073810"/>
    </source>
</evidence>
<dbReference type="CDD" id="cd18788">
    <property type="entry name" value="SF2_C_XPD"/>
    <property type="match status" value="1"/>
</dbReference>
<evidence type="ECO:0000259" key="19">
    <source>
        <dbReference type="PROSITE" id="PS51193"/>
    </source>
</evidence>
<dbReference type="Proteomes" id="UP000232323">
    <property type="component" value="Unassembled WGS sequence"/>
</dbReference>
<dbReference type="GO" id="GO:0005634">
    <property type="term" value="C:nucleus"/>
    <property type="evidence" value="ECO:0007669"/>
    <property type="project" value="UniProtKB-SubCell"/>
</dbReference>
<keyword evidence="4" id="KW-0479">Metal-binding</keyword>
<evidence type="ECO:0000313" key="21">
    <source>
        <dbReference type="Proteomes" id="UP000232323"/>
    </source>
</evidence>
<feature type="compositionally biased region" description="Basic and acidic residues" evidence="18">
    <location>
        <begin position="1113"/>
        <end position="1143"/>
    </location>
</feature>
<dbReference type="SMART" id="SM00491">
    <property type="entry name" value="HELICc2"/>
    <property type="match status" value="1"/>
</dbReference>
<dbReference type="PROSITE" id="PS00690">
    <property type="entry name" value="DEAH_ATP_HELICASE"/>
    <property type="match status" value="1"/>
</dbReference>
<dbReference type="InterPro" id="IPR010614">
    <property type="entry name" value="RAD3-like_helicase_DEAD"/>
</dbReference>
<evidence type="ECO:0000256" key="5">
    <source>
        <dbReference type="ARBA" id="ARBA00022741"/>
    </source>
</evidence>
<name>A0A250X4M9_9CHLO</name>
<dbReference type="Pfam" id="PF13307">
    <property type="entry name" value="Helicase_C_2"/>
    <property type="match status" value="1"/>
</dbReference>
<dbReference type="GO" id="GO:1904430">
    <property type="term" value="P:negative regulation of t-circle formation"/>
    <property type="evidence" value="ECO:0007669"/>
    <property type="project" value="TreeGrafter"/>
</dbReference>
<feature type="domain" description="Helicase ATP-binding" evidence="19">
    <location>
        <begin position="1"/>
        <end position="348"/>
    </location>
</feature>
<keyword evidence="10" id="KW-0408">Iron</keyword>
<dbReference type="GO" id="GO:0070182">
    <property type="term" value="F:DNA polymerase binding"/>
    <property type="evidence" value="ECO:0007669"/>
    <property type="project" value="TreeGrafter"/>
</dbReference>
<dbReference type="SUPFAM" id="SSF52540">
    <property type="entry name" value="P-loop containing nucleoside triphosphate hydrolases"/>
    <property type="match status" value="1"/>
</dbReference>
<proteinExistence type="inferred from homology"/>
<evidence type="ECO:0000256" key="7">
    <source>
        <dbReference type="ARBA" id="ARBA00022801"/>
    </source>
</evidence>
<dbReference type="Gene3D" id="3.30.40.10">
    <property type="entry name" value="Zinc/RING finger domain, C3HC4 (zinc finger)"/>
    <property type="match status" value="1"/>
</dbReference>
<evidence type="ECO:0000256" key="8">
    <source>
        <dbReference type="ARBA" id="ARBA00022806"/>
    </source>
</evidence>
<evidence type="ECO:0000256" key="1">
    <source>
        <dbReference type="ARBA" id="ARBA00004123"/>
    </source>
</evidence>